<dbReference type="InterPro" id="IPR035903">
    <property type="entry name" value="HesB-like_dom_sf"/>
</dbReference>
<dbReference type="GO" id="GO:0016226">
    <property type="term" value="P:iron-sulfur cluster assembly"/>
    <property type="evidence" value="ECO:0007669"/>
    <property type="project" value="InterPro"/>
</dbReference>
<evidence type="ECO:0000313" key="4">
    <source>
        <dbReference type="EMBL" id="MBB6182885.1"/>
    </source>
</evidence>
<protein>
    <submittedName>
        <fullName evidence="3">Fe-S cluster assembly protein HesB</fullName>
    </submittedName>
    <submittedName>
        <fullName evidence="4">Iron-sulfur cluster assembly protein</fullName>
    </submittedName>
</protein>
<evidence type="ECO:0000313" key="3">
    <source>
        <dbReference type="EMBL" id="KGI77620.1"/>
    </source>
</evidence>
<gene>
    <name evidence="4" type="ORF">HNQ86_000230</name>
    <name evidence="3" type="ORF">LF63_0109995</name>
</gene>
<dbReference type="Pfam" id="PF01521">
    <property type="entry name" value="Fe-S_biosyn"/>
    <property type="match status" value="1"/>
</dbReference>
<dbReference type="GO" id="GO:0005829">
    <property type="term" value="C:cytosol"/>
    <property type="evidence" value="ECO:0007669"/>
    <property type="project" value="TreeGrafter"/>
</dbReference>
<dbReference type="Proteomes" id="UP000029708">
    <property type="component" value="Unassembled WGS sequence"/>
</dbReference>
<name>A0A099CX92_9GAMM</name>
<organism evidence="3 5">
    <name type="scientific">Oleiagrimonas soli</name>
    <dbReference type="NCBI Taxonomy" id="1543381"/>
    <lineage>
        <taxon>Bacteria</taxon>
        <taxon>Pseudomonadati</taxon>
        <taxon>Pseudomonadota</taxon>
        <taxon>Gammaproteobacteria</taxon>
        <taxon>Lysobacterales</taxon>
        <taxon>Rhodanobacteraceae</taxon>
        <taxon>Oleiagrimonas</taxon>
    </lineage>
</organism>
<dbReference type="NCBIfam" id="TIGR00049">
    <property type="entry name" value="iron-sulfur cluster assembly accessory protein"/>
    <property type="match status" value="1"/>
</dbReference>
<dbReference type="PROSITE" id="PS01152">
    <property type="entry name" value="HESB"/>
    <property type="match status" value="1"/>
</dbReference>
<dbReference type="InterPro" id="IPR016092">
    <property type="entry name" value="ATAP"/>
</dbReference>
<sequence>MNIQITDTARARMQTYLAGHPQASGVRFGVRRTGCSGFGYVIELAVERGDDDQVVEVDGVPLVIDATSRPLVDGTVIDFQRQGLNTSFVFHNPNATGECGCGESFTVDPPRD</sequence>
<dbReference type="SUPFAM" id="SSF89360">
    <property type="entry name" value="HesB-like domain"/>
    <property type="match status" value="1"/>
</dbReference>
<dbReference type="STRING" id="1543381.LF63_0109995"/>
<dbReference type="HOGENOM" id="CLU_069054_4_2_6"/>
<evidence type="ECO:0000256" key="1">
    <source>
        <dbReference type="ARBA" id="ARBA00006718"/>
    </source>
</evidence>
<proteinExistence type="inferred from homology"/>
<dbReference type="EMBL" id="JROI01000011">
    <property type="protein sequence ID" value="KGI77620.1"/>
    <property type="molecule type" value="Genomic_DNA"/>
</dbReference>
<comment type="caution">
    <text evidence="3">The sequence shown here is derived from an EMBL/GenBank/DDBJ whole genome shotgun (WGS) entry which is preliminary data.</text>
</comment>
<comment type="similarity">
    <text evidence="1">Belongs to the HesB/IscA family.</text>
</comment>
<dbReference type="PANTHER" id="PTHR10072">
    <property type="entry name" value="IRON-SULFUR CLUSTER ASSEMBLY PROTEIN"/>
    <property type="match status" value="1"/>
</dbReference>
<dbReference type="InterPro" id="IPR000361">
    <property type="entry name" value="ATAP_core_dom"/>
</dbReference>
<dbReference type="AlphaFoldDB" id="A0A099CX92"/>
<dbReference type="InterPro" id="IPR050322">
    <property type="entry name" value="Fe-S_cluster_asmbl/transfer"/>
</dbReference>
<dbReference type="Gene3D" id="2.60.300.12">
    <property type="entry name" value="HesB-like domain"/>
    <property type="match status" value="1"/>
</dbReference>
<evidence type="ECO:0000313" key="5">
    <source>
        <dbReference type="Proteomes" id="UP000029708"/>
    </source>
</evidence>
<feature type="domain" description="Core" evidence="2">
    <location>
        <begin position="1"/>
        <end position="103"/>
    </location>
</feature>
<keyword evidence="5" id="KW-1185">Reference proteome</keyword>
<evidence type="ECO:0000259" key="2">
    <source>
        <dbReference type="Pfam" id="PF01521"/>
    </source>
</evidence>
<dbReference type="EMBL" id="JACHET010000001">
    <property type="protein sequence ID" value="MBB6182885.1"/>
    <property type="molecule type" value="Genomic_DNA"/>
</dbReference>
<dbReference type="InterPro" id="IPR017870">
    <property type="entry name" value="FeS_cluster_insertion_CS"/>
</dbReference>
<accession>A0A099CX92</accession>
<reference evidence="4 6" key="2">
    <citation type="submission" date="2020-08" db="EMBL/GenBank/DDBJ databases">
        <title>Genomic Encyclopedia of Type Strains, Phase IV (KMG-IV): sequencing the most valuable type-strain genomes for metagenomic binning, comparative biology and taxonomic classification.</title>
        <authorList>
            <person name="Goeker M."/>
        </authorList>
    </citation>
    <scope>NUCLEOTIDE SEQUENCE [LARGE SCALE GENOMIC DNA]</scope>
    <source>
        <strain evidence="4 6">DSM 107085</strain>
    </source>
</reference>
<dbReference type="PANTHER" id="PTHR10072:SF41">
    <property type="entry name" value="IRON-SULFUR CLUSTER ASSEMBLY 1 HOMOLOG, MITOCHONDRIAL"/>
    <property type="match status" value="1"/>
</dbReference>
<dbReference type="Proteomes" id="UP000560000">
    <property type="component" value="Unassembled WGS sequence"/>
</dbReference>
<reference evidence="3 5" key="1">
    <citation type="submission" date="2014-09" db="EMBL/GenBank/DDBJ databases">
        <title>Xanthomonadaceae 3.5X direct submission.</title>
        <authorList>
            <person name="Fang T."/>
            <person name="Wang H."/>
        </authorList>
    </citation>
    <scope>NUCLEOTIDE SEQUENCE [LARGE SCALE GENOMIC DNA]</scope>
    <source>
        <strain evidence="3 5">3.5X</strain>
    </source>
</reference>
<evidence type="ECO:0000313" key="6">
    <source>
        <dbReference type="Proteomes" id="UP000560000"/>
    </source>
</evidence>
<dbReference type="RefSeq" id="WP_043101467.1">
    <property type="nucleotide sequence ID" value="NZ_JACHET010000001.1"/>
</dbReference>
<dbReference type="GO" id="GO:0051537">
    <property type="term" value="F:2 iron, 2 sulfur cluster binding"/>
    <property type="evidence" value="ECO:0007669"/>
    <property type="project" value="TreeGrafter"/>
</dbReference>
<dbReference type="OrthoDB" id="9801228at2"/>